<evidence type="ECO:0000313" key="3">
    <source>
        <dbReference type="EMBL" id="GAA4404412.1"/>
    </source>
</evidence>
<dbReference type="Proteomes" id="UP001500945">
    <property type="component" value="Unassembled WGS sequence"/>
</dbReference>
<evidence type="ECO:0000313" key="4">
    <source>
        <dbReference type="Proteomes" id="UP001500945"/>
    </source>
</evidence>
<organism evidence="3 4">
    <name type="scientific">Fodinibacter luteus</name>
    <dbReference type="NCBI Taxonomy" id="552064"/>
    <lineage>
        <taxon>Bacteria</taxon>
        <taxon>Bacillati</taxon>
        <taxon>Actinomycetota</taxon>
        <taxon>Actinomycetes</taxon>
        <taxon>Micrococcales</taxon>
        <taxon>Intrasporangiaceae</taxon>
        <taxon>Fodinibacter (ex Wang et al. 2009)</taxon>
    </lineage>
</organism>
<dbReference type="Gene3D" id="3.40.50.2000">
    <property type="entry name" value="Glycogen Phosphorylase B"/>
    <property type="match status" value="2"/>
</dbReference>
<accession>A0ABP8KDJ9</accession>
<dbReference type="PANTHER" id="PTHR30160">
    <property type="entry name" value="TETRAACYLDISACCHARIDE 4'-KINASE-RELATED"/>
    <property type="match status" value="1"/>
</dbReference>
<dbReference type="SUPFAM" id="SSF53756">
    <property type="entry name" value="UDP-Glycosyltransferase/glycogen phosphorylase"/>
    <property type="match status" value="1"/>
</dbReference>
<evidence type="ECO:0000256" key="1">
    <source>
        <dbReference type="ARBA" id="ARBA00022676"/>
    </source>
</evidence>
<proteinExistence type="predicted"/>
<dbReference type="PANTHER" id="PTHR30160:SF1">
    <property type="entry name" value="LIPOPOLYSACCHARIDE 1,2-N-ACETYLGLUCOSAMINETRANSFERASE-RELATED"/>
    <property type="match status" value="1"/>
</dbReference>
<dbReference type="InterPro" id="IPR002201">
    <property type="entry name" value="Glyco_trans_9"/>
</dbReference>
<comment type="caution">
    <text evidence="3">The sequence shown here is derived from an EMBL/GenBank/DDBJ whole genome shotgun (WGS) entry which is preliminary data.</text>
</comment>
<keyword evidence="2" id="KW-0808">Transferase</keyword>
<protein>
    <recommendedName>
        <fullName evidence="5">ADP-heptose:LPS heptosyltransferase</fullName>
    </recommendedName>
</protein>
<reference evidence="4" key="1">
    <citation type="journal article" date="2019" name="Int. J. Syst. Evol. Microbiol.">
        <title>The Global Catalogue of Microorganisms (GCM) 10K type strain sequencing project: providing services to taxonomists for standard genome sequencing and annotation.</title>
        <authorList>
            <consortium name="The Broad Institute Genomics Platform"/>
            <consortium name="The Broad Institute Genome Sequencing Center for Infectious Disease"/>
            <person name="Wu L."/>
            <person name="Ma J."/>
        </authorList>
    </citation>
    <scope>NUCLEOTIDE SEQUENCE [LARGE SCALE GENOMIC DNA]</scope>
    <source>
        <strain evidence="4">JCM 17809</strain>
    </source>
</reference>
<dbReference type="Pfam" id="PF01075">
    <property type="entry name" value="Glyco_transf_9"/>
    <property type="match status" value="1"/>
</dbReference>
<evidence type="ECO:0008006" key="5">
    <source>
        <dbReference type="Google" id="ProtNLM"/>
    </source>
</evidence>
<dbReference type="InterPro" id="IPR051199">
    <property type="entry name" value="LPS_LOS_Heptosyltrfase"/>
</dbReference>
<name>A0ABP8KDJ9_9MICO</name>
<dbReference type="CDD" id="cd03789">
    <property type="entry name" value="GT9_LPS_heptosyltransferase"/>
    <property type="match status" value="1"/>
</dbReference>
<evidence type="ECO:0000256" key="2">
    <source>
        <dbReference type="ARBA" id="ARBA00022679"/>
    </source>
</evidence>
<dbReference type="EMBL" id="BAABGM010000011">
    <property type="protein sequence ID" value="GAA4404412.1"/>
    <property type="molecule type" value="Genomic_DNA"/>
</dbReference>
<dbReference type="RefSeq" id="WP_345204627.1">
    <property type="nucleotide sequence ID" value="NZ_BAABGM010000011.1"/>
</dbReference>
<keyword evidence="1" id="KW-0328">Glycosyltransferase</keyword>
<sequence>MADPTHRRVLAVRLDSDGDVLLAGPAVRRLRGGAAAVDLLVSPAGAAAAALLPGVGRVHVAEVPWAGADPAPADPEALDGLLHRLRVGRYDEAVVFTSFHQSPLPMALLAKWAGVPRVVGTSDCAPGSLLDVRHRRLPEGDDAGEGGGHEVEAMCALVEAAGYAPVPGDDGALRVTGWRRPRGRHLGTGYVVVHPTASVPARAIGADRAAEHAQALAAAGWHVVVTGGPGEQDVGRRVTPLGGTDLTGRTTFPELAGVLADAAAVVVGNTGPAHLAAAVGTPVVSVFAPVVPAGRWAPWGVPTVVLGDQGAACRATRARQCPVAGHPCVSGVTGDDVVRAVGSLVGAAVGRAS</sequence>
<keyword evidence="4" id="KW-1185">Reference proteome</keyword>
<gene>
    <name evidence="3" type="ORF">GCM10023168_17020</name>
</gene>